<feature type="domain" description="Gp5/Type VI secretion system Vgr protein OB-fold" evidence="1">
    <location>
        <begin position="10"/>
        <end position="84"/>
    </location>
</feature>
<comment type="caution">
    <text evidence="2">The sequence shown here is derived from an EMBL/GenBank/DDBJ whole genome shotgun (WGS) entry which is preliminary data.</text>
</comment>
<dbReference type="SUPFAM" id="SSF69255">
    <property type="entry name" value="gp5 N-terminal domain-like"/>
    <property type="match status" value="1"/>
</dbReference>
<evidence type="ECO:0000313" key="2">
    <source>
        <dbReference type="EMBL" id="SAL04852.1"/>
    </source>
</evidence>
<dbReference type="AlphaFoldDB" id="A0A158ED79"/>
<dbReference type="Gene3D" id="2.40.50.230">
    <property type="entry name" value="Gp5 N-terminal domain"/>
    <property type="match status" value="1"/>
</dbReference>
<dbReference type="InterPro" id="IPR006531">
    <property type="entry name" value="Gp5/Vgr_OB"/>
</dbReference>
<sequence length="164" mass="17133">MSNATFYGIYRGTVLSNLDPLTLARLQVNVPEVPGASDQSWAKPCVAFAASDKGPFALPPVGANVWVMFEKGNPADPVWMGGFWDQSSRPPATPAVETMKVFKTDGLTVTLTDQPGAAMLEIELSSGPKLSLGPAGITIDGGKGAKIELQGIKVSVNSGALEVM</sequence>
<keyword evidence="3" id="KW-1185">Reference proteome</keyword>
<evidence type="ECO:0000259" key="1">
    <source>
        <dbReference type="Pfam" id="PF04717"/>
    </source>
</evidence>
<name>A0A158ED79_9BURK</name>
<gene>
    <name evidence="2" type="ORF">AWB78_07164</name>
</gene>
<dbReference type="OrthoDB" id="9762420at2"/>
<proteinExistence type="predicted"/>
<dbReference type="RefSeq" id="WP_062611216.1">
    <property type="nucleotide sequence ID" value="NZ_FCOX02000069.1"/>
</dbReference>
<dbReference type="InterPro" id="IPR037026">
    <property type="entry name" value="Vgr_OB-fold_dom_sf"/>
</dbReference>
<dbReference type="Proteomes" id="UP000071859">
    <property type="component" value="Unassembled WGS sequence"/>
</dbReference>
<evidence type="ECO:0000313" key="3">
    <source>
        <dbReference type="Proteomes" id="UP000071859"/>
    </source>
</evidence>
<protein>
    <submittedName>
        <fullName evidence="2">Phage-related baseplate assembly protein</fullName>
    </submittedName>
</protein>
<reference evidence="2" key="1">
    <citation type="submission" date="2016-01" db="EMBL/GenBank/DDBJ databases">
        <authorList>
            <person name="Peeters C."/>
        </authorList>
    </citation>
    <scope>NUCLEOTIDE SEQUENCE</scope>
    <source>
        <strain evidence="2">LMG 29321</strain>
    </source>
</reference>
<accession>A0A158ED79</accession>
<dbReference type="EMBL" id="FCOX02000069">
    <property type="protein sequence ID" value="SAL04852.1"/>
    <property type="molecule type" value="Genomic_DNA"/>
</dbReference>
<dbReference type="Pfam" id="PF04717">
    <property type="entry name" value="Phage_base_V"/>
    <property type="match status" value="1"/>
</dbReference>
<organism evidence="2 3">
    <name type="scientific">Caballeronia calidae</name>
    <dbReference type="NCBI Taxonomy" id="1777139"/>
    <lineage>
        <taxon>Bacteria</taxon>
        <taxon>Pseudomonadati</taxon>
        <taxon>Pseudomonadota</taxon>
        <taxon>Betaproteobacteria</taxon>
        <taxon>Burkholderiales</taxon>
        <taxon>Burkholderiaceae</taxon>
        <taxon>Caballeronia</taxon>
    </lineage>
</organism>